<evidence type="ECO:0000313" key="1">
    <source>
        <dbReference type="EMBL" id="CAL93237.1"/>
    </source>
</evidence>
<dbReference type="Proteomes" id="UP000002588">
    <property type="component" value="Chromosome"/>
</dbReference>
<sequence>MSRSDPPPVASCWRHAVALLAALMLSGSAWAELVLVAARSGPIPALSREEAEQLYLGRRTTLADGTPVSLVDLPAGAARDSFYQELTGKNPSQTRAYWSRLVFTGRALPPREAATVAEARDWIATRPGTIGYLPVGSPDDRLRVLLRLP</sequence>
<gene>
    <name evidence="1" type="ordered locus">azo0620</name>
</gene>
<keyword evidence="2" id="KW-1185">Reference proteome</keyword>
<accession>A1K332</accession>
<dbReference type="AlphaFoldDB" id="A1K332"/>
<dbReference type="RefSeq" id="WP_011764355.1">
    <property type="nucleotide sequence ID" value="NC_008702.1"/>
</dbReference>
<dbReference type="KEGG" id="azo:azo0620"/>
<dbReference type="HOGENOM" id="CLU_124904_1_1_4"/>
<protein>
    <submittedName>
        <fullName evidence="1">Conserved hypothetical secreted protein</fullName>
    </submittedName>
</protein>
<dbReference type="Gene3D" id="3.40.190.10">
    <property type="entry name" value="Periplasmic binding protein-like II"/>
    <property type="match status" value="1"/>
</dbReference>
<reference evidence="1 2" key="1">
    <citation type="journal article" date="2006" name="Nat. Biotechnol.">
        <title>Complete genome of the mutualistic, N2-fixing grass endophyte Azoarcus sp. strain BH72.</title>
        <authorList>
            <person name="Krause A."/>
            <person name="Ramakumar A."/>
            <person name="Bartels D."/>
            <person name="Battistoni F."/>
            <person name="Bekel T."/>
            <person name="Boch J."/>
            <person name="Boehm M."/>
            <person name="Friedrich F."/>
            <person name="Hurek T."/>
            <person name="Krause L."/>
            <person name="Linke B."/>
            <person name="McHardy A.C."/>
            <person name="Sarkar A."/>
            <person name="Schneiker S."/>
            <person name="Syed A.A."/>
            <person name="Thauer R."/>
            <person name="Vorhoelter F.-J."/>
            <person name="Weidner S."/>
            <person name="Puehler A."/>
            <person name="Reinhold-Hurek B."/>
            <person name="Kaiser O."/>
            <person name="Goesmann A."/>
        </authorList>
    </citation>
    <scope>NUCLEOTIDE SEQUENCE [LARGE SCALE GENOMIC DNA]</scope>
    <source>
        <strain evidence="1 2">BH72</strain>
    </source>
</reference>
<dbReference type="OrthoDB" id="5368589at2"/>
<dbReference type="EMBL" id="AM406670">
    <property type="protein sequence ID" value="CAL93237.1"/>
    <property type="molecule type" value="Genomic_DNA"/>
</dbReference>
<evidence type="ECO:0000313" key="2">
    <source>
        <dbReference type="Proteomes" id="UP000002588"/>
    </source>
</evidence>
<dbReference type="eggNOG" id="COG0226">
    <property type="taxonomic scope" value="Bacteria"/>
</dbReference>
<organism evidence="1 2">
    <name type="scientific">Azoarcus sp. (strain BH72)</name>
    <dbReference type="NCBI Taxonomy" id="418699"/>
    <lineage>
        <taxon>Bacteria</taxon>
        <taxon>Pseudomonadati</taxon>
        <taxon>Pseudomonadota</taxon>
        <taxon>Betaproteobacteria</taxon>
        <taxon>Rhodocyclales</taxon>
        <taxon>Zoogloeaceae</taxon>
        <taxon>Azoarcus</taxon>
    </lineage>
</organism>
<dbReference type="SUPFAM" id="SSF53850">
    <property type="entry name" value="Periplasmic binding protein-like II"/>
    <property type="match status" value="1"/>
</dbReference>
<name>A1K332_AZOSB</name>
<dbReference type="STRING" id="62928.azo0620"/>
<proteinExistence type="predicted"/>